<organism evidence="1 2">
    <name type="scientific">Anaerotruncus colihominis</name>
    <dbReference type="NCBI Taxonomy" id="169435"/>
    <lineage>
        <taxon>Bacteria</taxon>
        <taxon>Bacillati</taxon>
        <taxon>Bacillota</taxon>
        <taxon>Clostridia</taxon>
        <taxon>Eubacteriales</taxon>
        <taxon>Oscillospiraceae</taxon>
        <taxon>Anaerotruncus</taxon>
    </lineage>
</organism>
<comment type="caution">
    <text evidence="1">The sequence shown here is derived from an EMBL/GenBank/DDBJ whole genome shotgun (WGS) entry which is preliminary data.</text>
</comment>
<keyword evidence="2" id="KW-1185">Reference proteome</keyword>
<dbReference type="RefSeq" id="WP_160200392.1">
    <property type="nucleotide sequence ID" value="NZ_QXWK01000001.1"/>
</dbReference>
<evidence type="ECO:0000313" key="2">
    <source>
        <dbReference type="Proteomes" id="UP000446866"/>
    </source>
</evidence>
<dbReference type="Proteomes" id="UP000446866">
    <property type="component" value="Unassembled WGS sequence"/>
</dbReference>
<proteinExistence type="predicted"/>
<gene>
    <name evidence="1" type="ORF">D0435_00160</name>
</gene>
<sequence length="348" mass="40679">MEKFRIKNRLWISILLILSICMMSIHVYGGEKREWAKVSDWTEVIVAGDSESDQVKVGAEGKLRIQCWETEESPDYDEMQTAPYQLKVSLITGDRNYNQTFTVNTSERADRAYYKEFNFTDLPEGTYEITVIPEADVCICFRSYTYETVFVEPTYKELSRLAKSLATKNIVYKNIDVGEHARLYGKTISSDAKFSYETMYILGGSCQSYIDIKKKGKTATLRLAVRGRVALVSPIGYYNLNLEKIRFYTSNRRVTMELGDETEWSRYNYKNGMYSSCSDWWVTLSSNSKDREEQLNKIIKIFEQKKVRVRVYGDDGASVVLKLKESQRKNWLGVFKKYKKLLKEYWYE</sequence>
<protein>
    <submittedName>
        <fullName evidence="1">Uncharacterized protein</fullName>
    </submittedName>
</protein>
<dbReference type="EMBL" id="QXWK01000001">
    <property type="protein sequence ID" value="NBH60087.1"/>
    <property type="molecule type" value="Genomic_DNA"/>
</dbReference>
<reference evidence="1 2" key="1">
    <citation type="submission" date="2018-08" db="EMBL/GenBank/DDBJ databases">
        <title>Murine metabolic-syndrome-specific gut microbial biobank.</title>
        <authorList>
            <person name="Liu C."/>
        </authorList>
    </citation>
    <scope>NUCLEOTIDE SEQUENCE [LARGE SCALE GENOMIC DNA]</scope>
    <source>
        <strain evidence="1 2">28</strain>
    </source>
</reference>
<dbReference type="AlphaFoldDB" id="A0A845QHE3"/>
<evidence type="ECO:0000313" key="1">
    <source>
        <dbReference type="EMBL" id="NBH60087.1"/>
    </source>
</evidence>
<accession>A0A845QHE3</accession>
<name>A0A845QHE3_9FIRM</name>